<evidence type="ECO:0000259" key="2">
    <source>
        <dbReference type="PROSITE" id="PS50206"/>
    </source>
</evidence>
<dbReference type="Pfam" id="PF00581">
    <property type="entry name" value="Rhodanese"/>
    <property type="match status" value="1"/>
</dbReference>
<comment type="similarity">
    <text evidence="1">Belongs to the sulfur carrier protein TusA family.</text>
</comment>
<evidence type="ECO:0000313" key="4">
    <source>
        <dbReference type="Proteomes" id="UP001597231"/>
    </source>
</evidence>
<protein>
    <submittedName>
        <fullName evidence="3">Sulfurtransferase TusA family protein</fullName>
    </submittedName>
</protein>
<dbReference type="SMART" id="SM00450">
    <property type="entry name" value="RHOD"/>
    <property type="match status" value="1"/>
</dbReference>
<dbReference type="Gene3D" id="3.30.110.40">
    <property type="entry name" value="TusA-like domain"/>
    <property type="match status" value="1"/>
</dbReference>
<dbReference type="InterPro" id="IPR036868">
    <property type="entry name" value="TusA-like_sf"/>
</dbReference>
<feature type="domain" description="Rhodanese" evidence="2">
    <location>
        <begin position="100"/>
        <end position="185"/>
    </location>
</feature>
<dbReference type="InterPro" id="IPR001763">
    <property type="entry name" value="Rhodanese-like_dom"/>
</dbReference>
<organism evidence="3 4">
    <name type="scientific">Sporosarcina contaminans</name>
    <dbReference type="NCBI Taxonomy" id="633403"/>
    <lineage>
        <taxon>Bacteria</taxon>
        <taxon>Bacillati</taxon>
        <taxon>Bacillota</taxon>
        <taxon>Bacilli</taxon>
        <taxon>Bacillales</taxon>
        <taxon>Caryophanaceae</taxon>
        <taxon>Sporosarcina</taxon>
    </lineage>
</organism>
<accession>A0ABW3TXR4</accession>
<evidence type="ECO:0000313" key="3">
    <source>
        <dbReference type="EMBL" id="MFD1205124.1"/>
    </source>
</evidence>
<reference evidence="4" key="1">
    <citation type="journal article" date="2019" name="Int. J. Syst. Evol. Microbiol.">
        <title>The Global Catalogue of Microorganisms (GCM) 10K type strain sequencing project: providing services to taxonomists for standard genome sequencing and annotation.</title>
        <authorList>
            <consortium name="The Broad Institute Genomics Platform"/>
            <consortium name="The Broad Institute Genome Sequencing Center for Infectious Disease"/>
            <person name="Wu L."/>
            <person name="Ma J."/>
        </authorList>
    </citation>
    <scope>NUCLEOTIDE SEQUENCE [LARGE SCALE GENOMIC DNA]</scope>
    <source>
        <strain evidence="4">CCUG 53915</strain>
    </source>
</reference>
<proteinExistence type="inferred from homology"/>
<dbReference type="Pfam" id="PF01206">
    <property type="entry name" value="TusA"/>
    <property type="match status" value="1"/>
</dbReference>
<sequence>MIRTDRVIDAKGLSCPMPIIKTKKAIKEMQPGTVLEVLATDKGSTADLKAWAESSGNQYLGTVEADGTLKHYIRRSGEEELREKKFPQVVSNDELLTALNDENVQIIDVREYAEYAFEHIKGAISIPISDLESKMEQLDKEKAIYVVCRTGNRSDMACQQLAAADFPNVKNVVPGMSEWNGPTEKSIEEETK</sequence>
<dbReference type="InterPro" id="IPR001455">
    <property type="entry name" value="TusA-like"/>
</dbReference>
<evidence type="ECO:0000256" key="1">
    <source>
        <dbReference type="ARBA" id="ARBA00008984"/>
    </source>
</evidence>
<dbReference type="CDD" id="cd00158">
    <property type="entry name" value="RHOD"/>
    <property type="match status" value="1"/>
</dbReference>
<name>A0ABW3TXR4_9BACL</name>
<dbReference type="PANTHER" id="PTHR33279">
    <property type="entry name" value="SULFUR CARRIER PROTEIN YEDF-RELATED"/>
    <property type="match status" value="1"/>
</dbReference>
<dbReference type="InterPro" id="IPR036873">
    <property type="entry name" value="Rhodanese-like_dom_sf"/>
</dbReference>
<keyword evidence="4" id="KW-1185">Reference proteome</keyword>
<dbReference type="Proteomes" id="UP001597231">
    <property type="component" value="Unassembled WGS sequence"/>
</dbReference>
<dbReference type="SUPFAM" id="SSF64307">
    <property type="entry name" value="SirA-like"/>
    <property type="match status" value="1"/>
</dbReference>
<dbReference type="EMBL" id="JBHTLT010000039">
    <property type="protein sequence ID" value="MFD1205124.1"/>
    <property type="molecule type" value="Genomic_DNA"/>
</dbReference>
<dbReference type="PROSITE" id="PS01148">
    <property type="entry name" value="UPF0033"/>
    <property type="match status" value="1"/>
</dbReference>
<dbReference type="RefSeq" id="WP_336824058.1">
    <property type="nucleotide sequence ID" value="NZ_JBHTLT010000039.1"/>
</dbReference>
<dbReference type="Gene3D" id="3.40.250.10">
    <property type="entry name" value="Rhodanese-like domain"/>
    <property type="match status" value="1"/>
</dbReference>
<dbReference type="SUPFAM" id="SSF52821">
    <property type="entry name" value="Rhodanese/Cell cycle control phosphatase"/>
    <property type="match status" value="1"/>
</dbReference>
<gene>
    <name evidence="3" type="ORF">ACFQ38_08410</name>
</gene>
<comment type="caution">
    <text evidence="3">The sequence shown here is derived from an EMBL/GenBank/DDBJ whole genome shotgun (WGS) entry which is preliminary data.</text>
</comment>
<dbReference type="PROSITE" id="PS50206">
    <property type="entry name" value="RHODANESE_3"/>
    <property type="match status" value="1"/>
</dbReference>
<dbReference type="CDD" id="cd00291">
    <property type="entry name" value="SirA_YedF_YeeD"/>
    <property type="match status" value="1"/>
</dbReference>
<dbReference type="PANTHER" id="PTHR33279:SF6">
    <property type="entry name" value="SULFUR CARRIER PROTEIN YEDF-RELATED"/>
    <property type="match status" value="1"/>
</dbReference>